<dbReference type="Pfam" id="PF07221">
    <property type="entry name" value="GlcNAc_2-epim"/>
    <property type="match status" value="1"/>
</dbReference>
<dbReference type="GO" id="GO:0005975">
    <property type="term" value="P:carbohydrate metabolic process"/>
    <property type="evidence" value="ECO:0007669"/>
    <property type="project" value="InterPro"/>
</dbReference>
<feature type="signal peptide" evidence="3">
    <location>
        <begin position="1"/>
        <end position="29"/>
    </location>
</feature>
<comment type="similarity">
    <text evidence="1">Belongs to the N-acylglucosamine 2-epimerase family.</text>
</comment>
<sequence length="419" mass="47742">MRRQLTSSAFCCLFAFCFTLVVITRRSTADITGTNLQKLTATYQQALLKQVVPFWLDHGPDTTHGGYFDWLTPTGAVVDGDKYVARQAQQAYAFAWLYNTVDAQPRWLDHARLGVTFLSQFAHGDRLHCYEQLDRVGHPVELAMTNESDGYTIMAYGQFYRATKDDEWAMLAKALLTDLLADLADAQAEAASTTVPSIRKTRYLREWVTGLEALLTCRYLLDEDSWKDRMHELVQGIQQLFVDRRTDTVRPCVLSDGGYINTPEGRRLDVGLTLRLVNCLLTYCELVPNRRLAQQAAGWCLYTCEQSWNETAGGLRNYVDQKLQSTTEPDGYYWNWIMGEALSALCKSYVHTRHNDCMKWFQRVHDYAFAVFPDSTNAGWHIAVDAQRQPAWPLKASPIVNCYAVVQQLAVVLKTIQKL</sequence>
<feature type="chain" id="PRO_5015647946" evidence="3">
    <location>
        <begin position="30"/>
        <end position="419"/>
    </location>
</feature>
<dbReference type="OrthoDB" id="618431at2"/>
<comment type="caution">
    <text evidence="4">The sequence shown here is derived from an EMBL/GenBank/DDBJ whole genome shotgun (WGS) entry which is preliminary data.</text>
</comment>
<keyword evidence="5" id="KW-1185">Reference proteome</keyword>
<evidence type="ECO:0000256" key="2">
    <source>
        <dbReference type="ARBA" id="ARBA00023235"/>
    </source>
</evidence>
<dbReference type="Proteomes" id="UP000238375">
    <property type="component" value="Unassembled WGS sequence"/>
</dbReference>
<dbReference type="GO" id="GO:0016853">
    <property type="term" value="F:isomerase activity"/>
    <property type="evidence" value="ECO:0007669"/>
    <property type="project" value="UniProtKB-KW"/>
</dbReference>
<dbReference type="InterPro" id="IPR008928">
    <property type="entry name" value="6-hairpin_glycosidase_sf"/>
</dbReference>
<proteinExistence type="inferred from homology"/>
<keyword evidence="2" id="KW-0413">Isomerase</keyword>
<dbReference type="PANTHER" id="PTHR15108">
    <property type="entry name" value="N-ACYLGLUCOSAMINE-2-EPIMERASE"/>
    <property type="match status" value="1"/>
</dbReference>
<protein>
    <submittedName>
        <fullName evidence="4">N-acylglucosamine 2-epimerase</fullName>
    </submittedName>
</protein>
<dbReference type="InterPro" id="IPR010819">
    <property type="entry name" value="AGE/CE"/>
</dbReference>
<keyword evidence="3" id="KW-0732">Signal</keyword>
<gene>
    <name evidence="4" type="ORF">CLV58_102126</name>
</gene>
<evidence type="ECO:0000256" key="3">
    <source>
        <dbReference type="SAM" id="SignalP"/>
    </source>
</evidence>
<evidence type="ECO:0000313" key="5">
    <source>
        <dbReference type="Proteomes" id="UP000238375"/>
    </source>
</evidence>
<accession>A0A2T0TIH1</accession>
<reference evidence="4 5" key="1">
    <citation type="submission" date="2018-03" db="EMBL/GenBank/DDBJ databases">
        <title>Genomic Encyclopedia of Archaeal and Bacterial Type Strains, Phase II (KMG-II): from individual species to whole genera.</title>
        <authorList>
            <person name="Goeker M."/>
        </authorList>
    </citation>
    <scope>NUCLEOTIDE SEQUENCE [LARGE SCALE GENOMIC DNA]</scope>
    <source>
        <strain evidence="4 5">DSM 28354</strain>
    </source>
</reference>
<evidence type="ECO:0000313" key="4">
    <source>
        <dbReference type="EMBL" id="PRY45378.1"/>
    </source>
</evidence>
<evidence type="ECO:0000256" key="1">
    <source>
        <dbReference type="ARBA" id="ARBA00008558"/>
    </source>
</evidence>
<organism evidence="4 5">
    <name type="scientific">Spirosoma oryzae</name>
    <dbReference type="NCBI Taxonomy" id="1469603"/>
    <lineage>
        <taxon>Bacteria</taxon>
        <taxon>Pseudomonadati</taxon>
        <taxon>Bacteroidota</taxon>
        <taxon>Cytophagia</taxon>
        <taxon>Cytophagales</taxon>
        <taxon>Cytophagaceae</taxon>
        <taxon>Spirosoma</taxon>
    </lineage>
</organism>
<dbReference type="SUPFAM" id="SSF48208">
    <property type="entry name" value="Six-hairpin glycosidases"/>
    <property type="match status" value="1"/>
</dbReference>
<dbReference type="AlphaFoldDB" id="A0A2T0TIH1"/>
<dbReference type="Gene3D" id="1.50.10.10">
    <property type="match status" value="1"/>
</dbReference>
<dbReference type="InterPro" id="IPR012341">
    <property type="entry name" value="6hp_glycosidase-like_sf"/>
</dbReference>
<name>A0A2T0TIH1_9BACT</name>
<dbReference type="EMBL" id="PVTE01000002">
    <property type="protein sequence ID" value="PRY45378.1"/>
    <property type="molecule type" value="Genomic_DNA"/>
</dbReference>